<dbReference type="InterPro" id="IPR010222">
    <property type="entry name" value="RNA_helicase_HrpA"/>
</dbReference>
<dbReference type="CDD" id="cd17989">
    <property type="entry name" value="DEXHc_HrpA"/>
    <property type="match status" value="1"/>
</dbReference>
<dbReference type="Pfam" id="PF11898">
    <property type="entry name" value="DUF3418"/>
    <property type="match status" value="1"/>
</dbReference>
<dbReference type="InterPro" id="IPR048333">
    <property type="entry name" value="HA2_WH"/>
</dbReference>
<name>A0A1J7CG70_9ACTN</name>
<keyword evidence="3" id="KW-0547">Nucleotide-binding</keyword>
<dbReference type="Pfam" id="PF04408">
    <property type="entry name" value="WHD_HA2"/>
    <property type="match status" value="1"/>
</dbReference>
<dbReference type="EC" id="3.6.4.13" evidence="2"/>
<dbReference type="STRING" id="1428644.BIV57_04510"/>
<dbReference type="SUPFAM" id="SSF52540">
    <property type="entry name" value="P-loop containing nucleoside triphosphate hydrolases"/>
    <property type="match status" value="1"/>
</dbReference>
<dbReference type="PANTHER" id="PTHR18934">
    <property type="entry name" value="ATP-DEPENDENT RNA HELICASE"/>
    <property type="match status" value="1"/>
</dbReference>
<dbReference type="InterPro" id="IPR003593">
    <property type="entry name" value="AAA+_ATPase"/>
</dbReference>
<reference evidence="10 11" key="1">
    <citation type="submission" date="2016-10" db="EMBL/GenBank/DDBJ databases">
        <title>Genome sequence of Streptomyces gilvigriseus MUSC 26.</title>
        <authorList>
            <person name="Lee L.-H."/>
            <person name="Ser H.-L."/>
        </authorList>
    </citation>
    <scope>NUCLEOTIDE SEQUENCE [LARGE SCALE GENOMIC DNA]</scope>
    <source>
        <strain evidence="10 11">MUSC 26</strain>
    </source>
</reference>
<dbReference type="Gene3D" id="3.40.50.300">
    <property type="entry name" value="P-loop containing nucleotide triphosphate hydrolases"/>
    <property type="match status" value="2"/>
</dbReference>
<evidence type="ECO:0000256" key="6">
    <source>
        <dbReference type="ARBA" id="ARBA00022840"/>
    </source>
</evidence>
<feature type="domain" description="Helicase ATP-binding" evidence="8">
    <location>
        <begin position="84"/>
        <end position="238"/>
    </location>
</feature>
<dbReference type="NCBIfam" id="TIGR01967">
    <property type="entry name" value="DEAH_box_HrpA"/>
    <property type="match status" value="1"/>
</dbReference>
<dbReference type="SMART" id="SM00847">
    <property type="entry name" value="HA2"/>
    <property type="match status" value="1"/>
</dbReference>
<accession>A0A1J7CG70</accession>
<sequence>MATRHPSLDAARLDALTVRDSRRLRRRLDGARRIRRPEAREAVLTEITAEVEAAEERLAARRAALPAVSYPEALPVSGKKDDIAAAIRDHQVVIVAGETGSGKTTQLPKICLELGLGVRGRIGHTQPRRIAARTVAERIAEELDVELGGAVGYKVRFTGDVSDRTAIKVMTDGILLAELQTDRDLNQYDTLIIDEAHERSLNIDFILGYLKRLLPRRPDLKVVITSATIDPERFAAHFAAPDGTPAPIVEVSGRTYPVEVRYRPVVDPEDENADPDRDQVQAITDAVDELTAEGPGDILVFLSGEREIRDAADALAKRNARLRQDQQAEILPLYARLSSAEQHRVFQTHRGRRIVLATNVAETSLTVPGIKYVIDPGTARISRYSHRLKVQRLPIEPVSQASANQRKGRCGRTSDGICVRLYSEDDFDSRPEFTDPEILRTNLASVILQMTSIGLGDIAAFPFLEPPDRRQITDGVNLLHELGALDPTVKDKNRNITALGRKLAQMPVDPRLGRMVLEADRNGCLREVMVLAAALSIQDPRERPVDKQTQASQAHARFKDETSDFLGYLNLWNYLKEKQKELSGNQFRKLCRTEFINYLRIREWQDIDGQLRQTVKQMGLHPGTTEGTPDNIHRSLLSGLLSHVGLYDNDKREYDGARGARFAVFPGSGLFKKSPRFVMAAELVETSRLWARTAARIEPQWAEDLAQHLVKRTYSEPHWEMKQAAVVALERVTLYGVPLVAGRKVAYGRIDPELSRDLFIRHALVEGDWQTHHRFFHENRRLLEEVEDLEHRARRRDILVDDDTLFDFYDQRVPEDVVSGRHFDQWWKKASKEQPDLLSFEKSMLINERAGDVSRADYPDIWRQGDLRLKLTYQFEPGTEADGVTVHIPLAILNQVEEEGFDWQVPGLREELVTALIRVLPKPIRRHFVPAPNAAQAVAKVLARYQSAAAPDTAPAEPLLTVLSRELRRLGGLEVPEDAFEAERIPQHLRITFRVVGEKEKKLAEDTSLEALKRQLKPKMRETISKAAAPDGIERAGLTSFEGLGALPETFERKRGRHSVRAFPALVDEGGTAAVRMFDTEEEQRDAMWAGTRRLLLLSVPSPAKQVQKELSNTEKLALSGGPHGSVGALLEDCVAAAVDFLMAANGGPVREEAAFAALRDKVRAELFDVTLETVRRTARVLAEWNGAERRLKQVKSVTLLPALTDVREQLDRLVHKGFVTETGVRRLPDLVRYLRAVQRRLEALPEAPRRDAERMASARRMWDEYRAEAERLPAGRREPEELLKVRWMIEELRVSYFAQSLGTAHPVSEKRVLKALDAAVSAMA</sequence>
<evidence type="ECO:0000313" key="11">
    <source>
        <dbReference type="Proteomes" id="UP000243342"/>
    </source>
</evidence>
<feature type="domain" description="Helicase C-terminal" evidence="9">
    <location>
        <begin position="282"/>
        <end position="454"/>
    </location>
</feature>
<evidence type="ECO:0000313" key="10">
    <source>
        <dbReference type="EMBL" id="OIV38658.1"/>
    </source>
</evidence>
<comment type="caution">
    <text evidence="10">The sequence shown here is derived from an EMBL/GenBank/DDBJ whole genome shotgun (WGS) entry which is preliminary data.</text>
</comment>
<dbReference type="Pfam" id="PF00271">
    <property type="entry name" value="Helicase_C"/>
    <property type="match status" value="1"/>
</dbReference>
<organism evidence="10 11">
    <name type="scientific">Mangrovactinospora gilvigrisea</name>
    <dbReference type="NCBI Taxonomy" id="1428644"/>
    <lineage>
        <taxon>Bacteria</taxon>
        <taxon>Bacillati</taxon>
        <taxon>Actinomycetota</taxon>
        <taxon>Actinomycetes</taxon>
        <taxon>Kitasatosporales</taxon>
        <taxon>Streptomycetaceae</taxon>
        <taxon>Mangrovactinospora</taxon>
    </lineage>
</organism>
<dbReference type="SMART" id="SM00382">
    <property type="entry name" value="AAA"/>
    <property type="match status" value="1"/>
</dbReference>
<dbReference type="FunFam" id="3.40.50.300:FF:000575">
    <property type="entry name" value="ATP-dependent helicase hrpA"/>
    <property type="match status" value="1"/>
</dbReference>
<dbReference type="Pfam" id="PF21010">
    <property type="entry name" value="HA2_C"/>
    <property type="match status" value="1"/>
</dbReference>
<dbReference type="GO" id="GO:0005524">
    <property type="term" value="F:ATP binding"/>
    <property type="evidence" value="ECO:0007669"/>
    <property type="project" value="UniProtKB-KW"/>
</dbReference>
<evidence type="ECO:0000256" key="3">
    <source>
        <dbReference type="ARBA" id="ARBA00022741"/>
    </source>
</evidence>
<dbReference type="OrthoDB" id="9805617at2"/>
<dbReference type="InterPro" id="IPR011545">
    <property type="entry name" value="DEAD/DEAH_box_helicase_dom"/>
</dbReference>
<dbReference type="PROSITE" id="PS51192">
    <property type="entry name" value="HELICASE_ATP_BIND_1"/>
    <property type="match status" value="1"/>
</dbReference>
<dbReference type="InterPro" id="IPR007502">
    <property type="entry name" value="Helicase-assoc_dom"/>
</dbReference>
<gene>
    <name evidence="10" type="ORF">BIV57_04510</name>
</gene>
<evidence type="ECO:0000256" key="7">
    <source>
        <dbReference type="ARBA" id="ARBA00047984"/>
    </source>
</evidence>
<evidence type="ECO:0000259" key="9">
    <source>
        <dbReference type="PROSITE" id="PS51194"/>
    </source>
</evidence>
<keyword evidence="4" id="KW-0378">Hydrolase</keyword>
<protein>
    <recommendedName>
        <fullName evidence="2">RNA helicase</fullName>
        <ecNumber evidence="2">3.6.4.13</ecNumber>
    </recommendedName>
</protein>
<dbReference type="GO" id="GO:0016787">
    <property type="term" value="F:hydrolase activity"/>
    <property type="evidence" value="ECO:0007669"/>
    <property type="project" value="UniProtKB-KW"/>
</dbReference>
<dbReference type="FunFam" id="1.20.120.1080:FF:000005">
    <property type="entry name" value="ATP-dependent helicase HrpA"/>
    <property type="match status" value="1"/>
</dbReference>
<dbReference type="RefSeq" id="WP_071655347.1">
    <property type="nucleotide sequence ID" value="NZ_MLCF01000016.1"/>
</dbReference>
<evidence type="ECO:0000256" key="1">
    <source>
        <dbReference type="ARBA" id="ARBA00008792"/>
    </source>
</evidence>
<dbReference type="NCBIfam" id="NF008348">
    <property type="entry name" value="PRK11131.1"/>
    <property type="match status" value="1"/>
</dbReference>
<evidence type="ECO:0000259" key="8">
    <source>
        <dbReference type="PROSITE" id="PS51192"/>
    </source>
</evidence>
<dbReference type="Proteomes" id="UP000243342">
    <property type="component" value="Unassembled WGS sequence"/>
</dbReference>
<keyword evidence="5 10" id="KW-0347">Helicase</keyword>
<dbReference type="GO" id="GO:0003723">
    <property type="term" value="F:RNA binding"/>
    <property type="evidence" value="ECO:0007669"/>
    <property type="project" value="TreeGrafter"/>
</dbReference>
<dbReference type="SMART" id="SM00487">
    <property type="entry name" value="DEXDc"/>
    <property type="match status" value="1"/>
</dbReference>
<dbReference type="PANTHER" id="PTHR18934:SF99">
    <property type="entry name" value="ATP-DEPENDENT RNA HELICASE DHX37-RELATED"/>
    <property type="match status" value="1"/>
</dbReference>
<proteinExistence type="inferred from homology"/>
<evidence type="ECO:0000256" key="4">
    <source>
        <dbReference type="ARBA" id="ARBA00022801"/>
    </source>
</evidence>
<dbReference type="SMART" id="SM00490">
    <property type="entry name" value="HELICc"/>
    <property type="match status" value="1"/>
</dbReference>
<dbReference type="InterPro" id="IPR014001">
    <property type="entry name" value="Helicase_ATP-bd"/>
</dbReference>
<comment type="similarity">
    <text evidence="1">Belongs to the DEAD box helicase family. DEAH subfamily.</text>
</comment>
<dbReference type="InterPro" id="IPR001650">
    <property type="entry name" value="Helicase_C-like"/>
</dbReference>
<dbReference type="Pfam" id="PF00270">
    <property type="entry name" value="DEAD"/>
    <property type="match status" value="1"/>
</dbReference>
<dbReference type="FunFam" id="3.40.50.300:FF:000439">
    <property type="entry name" value="ATP-dependent RNA helicase HrpA"/>
    <property type="match status" value="1"/>
</dbReference>
<evidence type="ECO:0000256" key="2">
    <source>
        <dbReference type="ARBA" id="ARBA00012552"/>
    </source>
</evidence>
<keyword evidence="6" id="KW-0067">ATP-binding</keyword>
<evidence type="ECO:0000256" key="5">
    <source>
        <dbReference type="ARBA" id="ARBA00022806"/>
    </source>
</evidence>
<comment type="catalytic activity">
    <reaction evidence="7">
        <text>ATP + H2O = ADP + phosphate + H(+)</text>
        <dbReference type="Rhea" id="RHEA:13065"/>
        <dbReference type="ChEBI" id="CHEBI:15377"/>
        <dbReference type="ChEBI" id="CHEBI:15378"/>
        <dbReference type="ChEBI" id="CHEBI:30616"/>
        <dbReference type="ChEBI" id="CHEBI:43474"/>
        <dbReference type="ChEBI" id="CHEBI:456216"/>
        <dbReference type="EC" id="3.6.4.13"/>
    </reaction>
</comment>
<dbReference type="Pfam" id="PF07717">
    <property type="entry name" value="OB_NTP_bind"/>
    <property type="match status" value="1"/>
</dbReference>
<dbReference type="InterPro" id="IPR024590">
    <property type="entry name" value="HrpA_C"/>
</dbReference>
<dbReference type="GO" id="GO:0003724">
    <property type="term" value="F:RNA helicase activity"/>
    <property type="evidence" value="ECO:0007669"/>
    <property type="project" value="UniProtKB-EC"/>
</dbReference>
<keyword evidence="11" id="KW-1185">Reference proteome</keyword>
<dbReference type="CDD" id="cd18791">
    <property type="entry name" value="SF2_C_RHA"/>
    <property type="match status" value="1"/>
</dbReference>
<dbReference type="PROSITE" id="PS51194">
    <property type="entry name" value="HELICASE_CTER"/>
    <property type="match status" value="1"/>
</dbReference>
<dbReference type="Gene3D" id="1.20.120.1080">
    <property type="match status" value="1"/>
</dbReference>
<dbReference type="EMBL" id="MLCF01000016">
    <property type="protein sequence ID" value="OIV38658.1"/>
    <property type="molecule type" value="Genomic_DNA"/>
</dbReference>
<dbReference type="InterPro" id="IPR011709">
    <property type="entry name" value="DEAD-box_helicase_OB_fold"/>
</dbReference>
<dbReference type="InterPro" id="IPR027417">
    <property type="entry name" value="P-loop_NTPase"/>
</dbReference>